<evidence type="ECO:0000256" key="7">
    <source>
        <dbReference type="ARBA" id="ARBA00022840"/>
    </source>
</evidence>
<dbReference type="EC" id="5.1.99.6" evidence="19"/>
<dbReference type="NCBIfam" id="TIGR00196">
    <property type="entry name" value="yjeF_cterm"/>
    <property type="match status" value="1"/>
</dbReference>
<dbReference type="SUPFAM" id="SSF53613">
    <property type="entry name" value="Ribokinase-like"/>
    <property type="match status" value="1"/>
</dbReference>
<dbReference type="Gene3D" id="3.40.1190.20">
    <property type="match status" value="1"/>
</dbReference>
<comment type="similarity">
    <text evidence="3 19">In the N-terminal section; belongs to the NnrE/AIBP family.</text>
</comment>
<comment type="catalytic activity">
    <reaction evidence="16 17 19">
        <text>(6S)-NADPHX + ADP = AMP + phosphate + NADPH + H(+)</text>
        <dbReference type="Rhea" id="RHEA:32235"/>
        <dbReference type="ChEBI" id="CHEBI:15378"/>
        <dbReference type="ChEBI" id="CHEBI:43474"/>
        <dbReference type="ChEBI" id="CHEBI:57783"/>
        <dbReference type="ChEBI" id="CHEBI:64076"/>
        <dbReference type="ChEBI" id="CHEBI:456215"/>
        <dbReference type="ChEBI" id="CHEBI:456216"/>
        <dbReference type="EC" id="4.2.1.136"/>
    </reaction>
</comment>
<dbReference type="Pfam" id="PF03853">
    <property type="entry name" value="YjeF_N"/>
    <property type="match status" value="1"/>
</dbReference>
<feature type="binding site" evidence="18">
    <location>
        <position position="57"/>
    </location>
    <ligand>
        <name>K(+)</name>
        <dbReference type="ChEBI" id="CHEBI:29103"/>
    </ligand>
</feature>
<keyword evidence="13" id="KW-0511">Multifunctional enzyme</keyword>
<comment type="subunit">
    <text evidence="17">Homotetramer.</text>
</comment>
<comment type="function">
    <text evidence="17">Catalyzes the dehydration of the S-form of NAD(P)HX at the expense of ADP, which is converted to AMP. Together with NAD(P)HX epimerase, which catalyzes the epimerization of the S- and R-forms, the enzyme allows the repair of both epimers of NAD(P)HX, a damaged form of NAD(P)H that is a result of enzymatic or heat-dependent hydration.</text>
</comment>
<evidence type="ECO:0000256" key="18">
    <source>
        <dbReference type="HAMAP-Rule" id="MF_01966"/>
    </source>
</evidence>
<evidence type="ECO:0000256" key="6">
    <source>
        <dbReference type="ARBA" id="ARBA00022741"/>
    </source>
</evidence>
<evidence type="ECO:0000256" key="3">
    <source>
        <dbReference type="ARBA" id="ARBA00006001"/>
    </source>
</evidence>
<evidence type="ECO:0000256" key="5">
    <source>
        <dbReference type="ARBA" id="ARBA00022723"/>
    </source>
</evidence>
<evidence type="ECO:0000259" key="20">
    <source>
        <dbReference type="PROSITE" id="PS51383"/>
    </source>
</evidence>
<evidence type="ECO:0000256" key="15">
    <source>
        <dbReference type="ARBA" id="ARBA00048238"/>
    </source>
</evidence>
<feature type="binding site" evidence="18">
    <location>
        <position position="161"/>
    </location>
    <ligand>
        <name>(6S)-NADPHX</name>
        <dbReference type="ChEBI" id="CHEBI:64076"/>
    </ligand>
</feature>
<name>A0ABS1GIP3_9AQUI</name>
<dbReference type="PIRSF" id="PIRSF017184">
    <property type="entry name" value="Nnr"/>
    <property type="match status" value="1"/>
</dbReference>
<evidence type="ECO:0000256" key="19">
    <source>
        <dbReference type="PIRNR" id="PIRNR017184"/>
    </source>
</evidence>
<evidence type="ECO:0000259" key="21">
    <source>
        <dbReference type="PROSITE" id="PS51385"/>
    </source>
</evidence>
<evidence type="ECO:0000313" key="22">
    <source>
        <dbReference type="EMBL" id="MBK3332797.1"/>
    </source>
</evidence>
<accession>A0ABS1GIP3</accession>
<feature type="binding site" evidence="18">
    <location>
        <begin position="132"/>
        <end position="138"/>
    </location>
    <ligand>
        <name>(6S)-NADPHX</name>
        <dbReference type="ChEBI" id="CHEBI:64076"/>
    </ligand>
</feature>
<keyword evidence="5 18" id="KW-0479">Metal-binding</keyword>
<evidence type="ECO:0000256" key="9">
    <source>
        <dbReference type="ARBA" id="ARBA00022958"/>
    </source>
</evidence>
<comment type="catalytic activity">
    <reaction evidence="2 18 19">
        <text>(6R)-NADPHX = (6S)-NADPHX</text>
        <dbReference type="Rhea" id="RHEA:32227"/>
        <dbReference type="ChEBI" id="CHEBI:64076"/>
        <dbReference type="ChEBI" id="CHEBI:64077"/>
        <dbReference type="EC" id="5.1.99.6"/>
    </reaction>
</comment>
<keyword evidence="9 18" id="KW-0630">Potassium</keyword>
<dbReference type="PROSITE" id="PS01050">
    <property type="entry name" value="YJEF_C_2"/>
    <property type="match status" value="1"/>
</dbReference>
<evidence type="ECO:0000256" key="2">
    <source>
        <dbReference type="ARBA" id="ARBA00000909"/>
    </source>
</evidence>
<dbReference type="InterPro" id="IPR036652">
    <property type="entry name" value="YjeF_N_dom_sf"/>
</dbReference>
<gene>
    <name evidence="18" type="primary">nnrE</name>
    <name evidence="17" type="synonym">nnrD</name>
    <name evidence="22" type="ORF">GWK41_06920</name>
</gene>
<comment type="caution">
    <text evidence="22">The sequence shown here is derived from an EMBL/GenBank/DDBJ whole genome shotgun (WGS) entry which is preliminary data.</text>
</comment>
<dbReference type="CDD" id="cd01171">
    <property type="entry name" value="YXKO-related"/>
    <property type="match status" value="1"/>
</dbReference>
<dbReference type="HAMAP" id="MF_01965">
    <property type="entry name" value="NADHX_dehydratase"/>
    <property type="match status" value="1"/>
</dbReference>
<feature type="binding site" evidence="17">
    <location>
        <position position="450"/>
    </location>
    <ligand>
        <name>AMP</name>
        <dbReference type="ChEBI" id="CHEBI:456215"/>
    </ligand>
</feature>
<evidence type="ECO:0000256" key="13">
    <source>
        <dbReference type="ARBA" id="ARBA00023268"/>
    </source>
</evidence>
<comment type="caution">
    <text evidence="18">Lacks conserved residue(s) required for the propagation of feature annotation.</text>
</comment>
<keyword evidence="12 17" id="KW-0456">Lyase</keyword>
<feature type="domain" description="YjeF N-terminal" evidence="21">
    <location>
        <begin position="9"/>
        <end position="218"/>
    </location>
</feature>
<comment type="cofactor">
    <cofactor evidence="17">
        <name>Mg(2+)</name>
        <dbReference type="ChEBI" id="CHEBI:18420"/>
    </cofactor>
</comment>
<keyword evidence="10 17" id="KW-0520">NAD</keyword>
<evidence type="ECO:0000256" key="10">
    <source>
        <dbReference type="ARBA" id="ARBA00023027"/>
    </source>
</evidence>
<dbReference type="InterPro" id="IPR000631">
    <property type="entry name" value="CARKD"/>
</dbReference>
<feature type="binding site" evidence="18">
    <location>
        <position position="164"/>
    </location>
    <ligand>
        <name>K(+)</name>
        <dbReference type="ChEBI" id="CHEBI:29103"/>
    </ligand>
</feature>
<evidence type="ECO:0000313" key="23">
    <source>
        <dbReference type="Proteomes" id="UP000772812"/>
    </source>
</evidence>
<evidence type="ECO:0000256" key="11">
    <source>
        <dbReference type="ARBA" id="ARBA00023235"/>
    </source>
</evidence>
<feature type="binding site" evidence="18">
    <location>
        <begin position="56"/>
        <end position="60"/>
    </location>
    <ligand>
        <name>(6S)-NADPHX</name>
        <dbReference type="ChEBI" id="CHEBI:64076"/>
    </ligand>
</feature>
<organism evidence="22 23">
    <name type="scientific">Persephonella atlantica</name>
    <dbReference type="NCBI Taxonomy" id="2699429"/>
    <lineage>
        <taxon>Bacteria</taxon>
        <taxon>Pseudomonadati</taxon>
        <taxon>Aquificota</taxon>
        <taxon>Aquificia</taxon>
        <taxon>Aquificales</taxon>
        <taxon>Hydrogenothermaceae</taxon>
        <taxon>Persephonella</taxon>
    </lineage>
</organism>
<dbReference type="SUPFAM" id="SSF64153">
    <property type="entry name" value="YjeF N-terminal domain-like"/>
    <property type="match status" value="1"/>
</dbReference>
<dbReference type="HAMAP" id="MF_01966">
    <property type="entry name" value="NADHX_epimerase"/>
    <property type="match status" value="1"/>
</dbReference>
<evidence type="ECO:0000256" key="16">
    <source>
        <dbReference type="ARBA" id="ARBA00049209"/>
    </source>
</evidence>
<dbReference type="InterPro" id="IPR004443">
    <property type="entry name" value="YjeF_N_dom"/>
</dbReference>
<dbReference type="RefSeq" id="WP_200674209.1">
    <property type="nucleotide sequence ID" value="NZ_JAACYA010000002.1"/>
</dbReference>
<evidence type="ECO:0000256" key="1">
    <source>
        <dbReference type="ARBA" id="ARBA00000013"/>
    </source>
</evidence>
<dbReference type="EMBL" id="JAACYA010000002">
    <property type="protein sequence ID" value="MBK3332797.1"/>
    <property type="molecule type" value="Genomic_DNA"/>
</dbReference>
<dbReference type="PROSITE" id="PS51385">
    <property type="entry name" value="YJEF_N"/>
    <property type="match status" value="1"/>
</dbReference>
<keyword evidence="6 17" id="KW-0547">Nucleotide-binding</keyword>
<dbReference type="InterPro" id="IPR017953">
    <property type="entry name" value="Carbohydrate_kinase_pred_CS"/>
</dbReference>
<sequence>MKLLKSKEMAFADENTIKLTGIPSLVLMENAGRTASQIILEKFNFDRAVVVAGAGNNGGDGLVIARYLLLAGKEVKVFILSDTRKKLSPDNLKNLEIFESFGGEVSLTGENRLRKLANAVKEADLVIDAIFGTGFKPPVKGYRERAIQIINRYAKGVVAVDIPSGLSTDTGQITGLHTKADITITFAYPKIAHVMYPACEYCGEVYIVDISIDRSYLKEIKRFVLEPSQLILPKRKKNSHKYSYGHLLIIGGSAGKTGAPIMSALSASASGSGLVSVAVPQELSSIFETSLIEEMSIPVDSHDGTFGRKACRQIKEIIKNGKFTSISVGMGMSVNENTLKVMEQVIKIKMPVVIDADGINNLALIDSFKLLLQKRKPPTVLTPHIGEMSRLTGLSSKEIVENMEDVAKDFSRETGCYVVLKGSRTVISTPEGSVYYSIRGNEGMATAGTGDVLSGILGTLIYRLGVEEGLKTGVYLHGLAGDLAARDINKESMKATDLIRYIPQALDLLGSYRSDYRFYYSIDPLKPYLEGSQERENNNSFYSN</sequence>
<feature type="binding site" evidence="17">
    <location>
        <position position="384"/>
    </location>
    <ligand>
        <name>(6S)-NADPHX</name>
        <dbReference type="ChEBI" id="CHEBI:64076"/>
    </ligand>
</feature>
<dbReference type="PANTHER" id="PTHR12592">
    <property type="entry name" value="ATP-DEPENDENT (S)-NAD(P)H-HYDRATE DEHYDRATASE FAMILY MEMBER"/>
    <property type="match status" value="1"/>
</dbReference>
<dbReference type="InterPro" id="IPR029056">
    <property type="entry name" value="Ribokinase-like"/>
</dbReference>
<comment type="similarity">
    <text evidence="17">Belongs to the NnrD/CARKD family.</text>
</comment>
<dbReference type="Proteomes" id="UP000772812">
    <property type="component" value="Unassembled WGS sequence"/>
</dbReference>
<keyword evidence="23" id="KW-1185">Reference proteome</keyword>
<feature type="domain" description="YjeF C-terminal" evidence="20">
    <location>
        <begin position="224"/>
        <end position="509"/>
    </location>
</feature>
<comment type="similarity">
    <text evidence="18">Belongs to the NnrE/AIBP family.</text>
</comment>
<protein>
    <recommendedName>
        <fullName evidence="19">Bifunctional NAD(P)H-hydrate repair enzyme</fullName>
    </recommendedName>
    <alternativeName>
        <fullName evidence="19">Nicotinamide nucleotide repair protein</fullName>
    </alternativeName>
    <domain>
        <recommendedName>
            <fullName evidence="19">ADP-dependent (S)-NAD(P)H-hydrate dehydratase</fullName>
            <ecNumber evidence="19">4.2.1.136</ecNumber>
        </recommendedName>
        <alternativeName>
            <fullName evidence="19">ADP-dependent NAD(P)HX dehydratase</fullName>
        </alternativeName>
    </domain>
    <domain>
        <recommendedName>
            <fullName evidence="19">NAD(P)H-hydrate epimerase</fullName>
            <ecNumber evidence="19">5.1.99.6</ecNumber>
        </recommendedName>
    </domain>
</protein>
<dbReference type="PANTHER" id="PTHR12592:SF0">
    <property type="entry name" value="ATP-DEPENDENT (S)-NAD(P)H-HYDRATE DEHYDRATASE"/>
    <property type="match status" value="1"/>
</dbReference>
<comment type="catalytic activity">
    <reaction evidence="1 18 19">
        <text>(6R)-NADHX = (6S)-NADHX</text>
        <dbReference type="Rhea" id="RHEA:32215"/>
        <dbReference type="ChEBI" id="CHEBI:64074"/>
        <dbReference type="ChEBI" id="CHEBI:64075"/>
        <dbReference type="EC" id="5.1.99.6"/>
    </reaction>
</comment>
<comment type="function">
    <text evidence="14 19">Bifunctional enzyme that catalyzes the epimerization of the S- and R-forms of NAD(P)HX and the dehydration of the S-form of NAD(P)HX at the expense of ADP, which is converted to AMP. This allows the repair of both epimers of NAD(P)HX, a damaged form of NAD(P)H that is a result of enzymatic or heat-dependent hydration.</text>
</comment>
<dbReference type="NCBIfam" id="TIGR00197">
    <property type="entry name" value="yjeF_nterm"/>
    <property type="match status" value="1"/>
</dbReference>
<evidence type="ECO:0000256" key="14">
    <source>
        <dbReference type="ARBA" id="ARBA00025153"/>
    </source>
</evidence>
<feature type="binding site" evidence="17">
    <location>
        <position position="451"/>
    </location>
    <ligand>
        <name>(6S)-NADPHX</name>
        <dbReference type="ChEBI" id="CHEBI:64076"/>
    </ligand>
</feature>
<feature type="binding site" evidence="17">
    <location>
        <position position="331"/>
    </location>
    <ligand>
        <name>(6S)-NADPHX</name>
        <dbReference type="ChEBI" id="CHEBI:64076"/>
    </ligand>
</feature>
<evidence type="ECO:0000256" key="12">
    <source>
        <dbReference type="ARBA" id="ARBA00023239"/>
    </source>
</evidence>
<proteinExistence type="inferred from homology"/>
<feature type="binding site" evidence="18">
    <location>
        <position position="128"/>
    </location>
    <ligand>
        <name>K(+)</name>
        <dbReference type="ChEBI" id="CHEBI:29103"/>
    </ligand>
</feature>
<feature type="binding site" evidence="17">
    <location>
        <begin position="421"/>
        <end position="425"/>
    </location>
    <ligand>
        <name>AMP</name>
        <dbReference type="ChEBI" id="CHEBI:456215"/>
    </ligand>
</feature>
<dbReference type="PROSITE" id="PS51383">
    <property type="entry name" value="YJEF_C_3"/>
    <property type="match status" value="1"/>
</dbReference>
<dbReference type="InterPro" id="IPR030677">
    <property type="entry name" value="Nnr"/>
</dbReference>
<comment type="function">
    <text evidence="18">Catalyzes the epimerization of the S- and R-forms of NAD(P)HX, a damaged form of NAD(P)H that is a result of enzymatic or heat-dependent hydration. This is a prerequisite for the S-specific NAD(P)H-hydrate dehydratase to allow the repair of both epimers of NAD(P)HX.</text>
</comment>
<dbReference type="Pfam" id="PF01256">
    <property type="entry name" value="Carb_kinase"/>
    <property type="match status" value="1"/>
</dbReference>
<comment type="similarity">
    <text evidence="4 19">In the C-terminal section; belongs to the NnrD/CARKD family.</text>
</comment>
<keyword evidence="7 17" id="KW-0067">ATP-binding</keyword>
<feature type="binding site" evidence="17">
    <location>
        <position position="259"/>
    </location>
    <ligand>
        <name>(6S)-NADPHX</name>
        <dbReference type="ChEBI" id="CHEBI:64076"/>
    </ligand>
</feature>
<evidence type="ECO:0000256" key="4">
    <source>
        <dbReference type="ARBA" id="ARBA00009524"/>
    </source>
</evidence>
<comment type="catalytic activity">
    <reaction evidence="15 17 19">
        <text>(6S)-NADHX + ADP = AMP + phosphate + NADH + H(+)</text>
        <dbReference type="Rhea" id="RHEA:32223"/>
        <dbReference type="ChEBI" id="CHEBI:15378"/>
        <dbReference type="ChEBI" id="CHEBI:43474"/>
        <dbReference type="ChEBI" id="CHEBI:57945"/>
        <dbReference type="ChEBI" id="CHEBI:64074"/>
        <dbReference type="ChEBI" id="CHEBI:456215"/>
        <dbReference type="ChEBI" id="CHEBI:456216"/>
        <dbReference type="EC" id="4.2.1.136"/>
    </reaction>
</comment>
<keyword evidence="8 17" id="KW-0521">NADP</keyword>
<comment type="cofactor">
    <cofactor evidence="18 19">
        <name>K(+)</name>
        <dbReference type="ChEBI" id="CHEBI:29103"/>
    </cofactor>
    <text evidence="18 19">Binds 1 potassium ion per subunit.</text>
</comment>
<dbReference type="EC" id="4.2.1.136" evidence="19"/>
<dbReference type="Gene3D" id="3.40.50.10260">
    <property type="entry name" value="YjeF N-terminal domain"/>
    <property type="match status" value="1"/>
</dbReference>
<evidence type="ECO:0000256" key="17">
    <source>
        <dbReference type="HAMAP-Rule" id="MF_01965"/>
    </source>
</evidence>
<evidence type="ECO:0000256" key="8">
    <source>
        <dbReference type="ARBA" id="ARBA00022857"/>
    </source>
</evidence>
<keyword evidence="11 18" id="KW-0413">Isomerase</keyword>
<reference evidence="22 23" key="1">
    <citation type="journal article" date="2021" name="Syst. Appl. Microbiol.">
        <title>Persephonella atlantica sp. nov.: How to adapt to physico-chemical gradients in high temperature hydrothermal habitats.</title>
        <authorList>
            <person name="Francois D.X."/>
            <person name="Godfroy A."/>
            <person name="Mathien C."/>
            <person name="Aube J."/>
            <person name="Cathalot C."/>
            <person name="Lesongeur F."/>
            <person name="L'Haridon S."/>
            <person name="Philippon X."/>
            <person name="Roussel E.G."/>
        </authorList>
    </citation>
    <scope>NUCLEOTIDE SEQUENCE [LARGE SCALE GENOMIC DNA]</scope>
    <source>
        <strain evidence="22 23">MO1340</strain>
    </source>
</reference>